<protein>
    <submittedName>
        <fullName evidence="1">Uncharacterized protein</fullName>
    </submittedName>
</protein>
<dbReference type="EMBL" id="MK689364">
    <property type="protein sequence ID" value="QBZ70771.1"/>
    <property type="molecule type" value="Genomic_DNA"/>
</dbReference>
<gene>
    <name evidence="1" type="ORF">pETSU_190</name>
</gene>
<reference evidence="1 2" key="1">
    <citation type="submission" date="2019-03" db="EMBL/GenBank/DDBJ databases">
        <authorList>
            <person name="Kim S.G."/>
            <person name="Park S.C."/>
        </authorList>
    </citation>
    <scope>NUCLEOTIDE SEQUENCE [LARGE SCALE GENOMIC DNA]</scope>
</reference>
<proteinExistence type="predicted"/>
<keyword evidence="2" id="KW-1185">Reference proteome</keyword>
<evidence type="ECO:0000313" key="1">
    <source>
        <dbReference type="EMBL" id="QBZ70771.1"/>
    </source>
</evidence>
<organism evidence="1 2">
    <name type="scientific">Edwardsiella phage pEt-SU</name>
    <dbReference type="NCBI Taxonomy" id="2562142"/>
    <lineage>
        <taxon>Viruses</taxon>
        <taxon>Duplodnaviria</taxon>
        <taxon>Heunggongvirae</taxon>
        <taxon>Uroviricota</taxon>
        <taxon>Caudoviricetes</taxon>
        <taxon>Chimalliviridae</taxon>
        <taxon>Petsuvirus</taxon>
        <taxon>Petsuvirus pEtSU</taxon>
    </lineage>
</organism>
<evidence type="ECO:0000313" key="2">
    <source>
        <dbReference type="Proteomes" id="UP000297195"/>
    </source>
</evidence>
<name>A0A4D6DWN9_9CAUD</name>
<sequence>MEQLDIHLRLVSILTKEMETEILINLDSSGFWKKANAIVFEESLPSFREGLTTLVESLGEDKDAYNYFSSMVTRVMSDPNTRPALEMFVKGFDMTVEDPVLGDGFNFKASDLSPVAQLVLYISVHRNLVTLAMFAKDQEPSGKSRQKKNPK</sequence>
<dbReference type="Proteomes" id="UP000297195">
    <property type="component" value="Segment"/>
</dbReference>
<accession>A0A4D6DWN9</accession>